<dbReference type="SUPFAM" id="SSF54928">
    <property type="entry name" value="RNA-binding domain, RBD"/>
    <property type="match status" value="2"/>
</dbReference>
<reference evidence="5 6" key="1">
    <citation type="journal article" date="2018" name="Genome Biol. Evol.">
        <title>Multiple Roots of Fruiting Body Formation in Amoebozoa.</title>
        <authorList>
            <person name="Hillmann F."/>
            <person name="Forbes G."/>
            <person name="Novohradska S."/>
            <person name="Ferling I."/>
            <person name="Riege K."/>
            <person name="Groth M."/>
            <person name="Westermann M."/>
            <person name="Marz M."/>
            <person name="Spaller T."/>
            <person name="Winckler T."/>
            <person name="Schaap P."/>
            <person name="Glockner G."/>
        </authorList>
    </citation>
    <scope>NUCLEOTIDE SEQUENCE [LARGE SCALE GENOMIC DNA]</scope>
    <source>
        <strain evidence="5 6">Jena</strain>
    </source>
</reference>
<dbReference type="STRING" id="1890364.A0A2P6NRW4"/>
<dbReference type="PANTHER" id="PTHR48024:SF56">
    <property type="entry name" value="HETEROGENEOUS NUCLEAR RIBONUCLEOPROTEIN A0"/>
    <property type="match status" value="1"/>
</dbReference>
<dbReference type="Proteomes" id="UP000241769">
    <property type="component" value="Unassembled WGS sequence"/>
</dbReference>
<feature type="region of interest" description="Disordered" evidence="3">
    <location>
        <begin position="370"/>
        <end position="393"/>
    </location>
</feature>
<feature type="region of interest" description="Disordered" evidence="3">
    <location>
        <begin position="275"/>
        <end position="303"/>
    </location>
</feature>
<dbReference type="OrthoDB" id="439808at2759"/>
<dbReference type="InterPro" id="IPR012677">
    <property type="entry name" value="Nucleotide-bd_a/b_plait_sf"/>
</dbReference>
<dbReference type="SMART" id="SM00360">
    <property type="entry name" value="RRM"/>
    <property type="match status" value="2"/>
</dbReference>
<feature type="domain" description="RRM" evidence="4">
    <location>
        <begin position="308"/>
        <end position="385"/>
    </location>
</feature>
<name>A0A2P6NRW4_9EUKA</name>
<evidence type="ECO:0000259" key="4">
    <source>
        <dbReference type="PROSITE" id="PS50102"/>
    </source>
</evidence>
<dbReference type="GO" id="GO:0003723">
    <property type="term" value="F:RNA binding"/>
    <property type="evidence" value="ECO:0007669"/>
    <property type="project" value="UniProtKB-UniRule"/>
</dbReference>
<dbReference type="InterPro" id="IPR000504">
    <property type="entry name" value="RRM_dom"/>
</dbReference>
<dbReference type="InterPro" id="IPR035979">
    <property type="entry name" value="RBD_domain_sf"/>
</dbReference>
<sequence length="393" mass="44553">MAKQEAKKQQKRKKDDVENEAEIENGRAEEHVVEKKSKKVKTETTGQKKEKEQKNEEEPKTKKQKKEKDEVKEVSQEETVKTPKKEMNAKKTEESKEGQKKQKEIKASSSESDATQPEKKKASTDPTAQKKEGKKEEKKEGKKEEKKEGSKKEEKKEEKKEGTKKEEKKEEKKKEGTKEEKKEGKKEEKEKQAPDATQRTVHIKSLPFSVTDDQLTEVFSTFGEVEESHTVKDKNTGRPLGYGFVVFQKAASATEAIKTSTLEINRKRCTLHHASEGEARKAQQQPLQKKGATGPQKEGGQAEKNQTRLVCVRNLPFESDIYGIKQIFQKCGEIVKVDVVTDFKTKKGKGIAYLTFKEVEGVTAAIKMNGDKSMGRPISVTRANKKKKNKGKK</sequence>
<accession>A0A2P6NRW4</accession>
<keyword evidence="6" id="KW-1185">Reference proteome</keyword>
<evidence type="ECO:0000256" key="2">
    <source>
        <dbReference type="PROSITE-ProRule" id="PRU00176"/>
    </source>
</evidence>
<dbReference type="PROSITE" id="PS50102">
    <property type="entry name" value="RRM"/>
    <property type="match status" value="2"/>
</dbReference>
<proteinExistence type="predicted"/>
<gene>
    <name evidence="5" type="ORF">PROFUN_05097</name>
</gene>
<dbReference type="Gene3D" id="3.30.70.330">
    <property type="match status" value="2"/>
</dbReference>
<dbReference type="AlphaFoldDB" id="A0A2P6NRW4"/>
<dbReference type="Pfam" id="PF00076">
    <property type="entry name" value="RRM_1"/>
    <property type="match status" value="2"/>
</dbReference>
<evidence type="ECO:0000256" key="3">
    <source>
        <dbReference type="SAM" id="MobiDB-lite"/>
    </source>
</evidence>
<dbReference type="GO" id="GO:0005634">
    <property type="term" value="C:nucleus"/>
    <property type="evidence" value="ECO:0007669"/>
    <property type="project" value="TreeGrafter"/>
</dbReference>
<feature type="domain" description="RRM" evidence="4">
    <location>
        <begin position="199"/>
        <end position="276"/>
    </location>
</feature>
<comment type="caution">
    <text evidence="5">The sequence shown here is derived from an EMBL/GenBank/DDBJ whole genome shotgun (WGS) entry which is preliminary data.</text>
</comment>
<feature type="compositionally biased region" description="Basic and acidic residues" evidence="3">
    <location>
        <begin position="116"/>
        <end position="193"/>
    </location>
</feature>
<organism evidence="5 6">
    <name type="scientific">Planoprotostelium fungivorum</name>
    <dbReference type="NCBI Taxonomy" id="1890364"/>
    <lineage>
        <taxon>Eukaryota</taxon>
        <taxon>Amoebozoa</taxon>
        <taxon>Evosea</taxon>
        <taxon>Variosea</taxon>
        <taxon>Cavosteliida</taxon>
        <taxon>Cavosteliaceae</taxon>
        <taxon>Planoprotostelium</taxon>
    </lineage>
</organism>
<evidence type="ECO:0000256" key="1">
    <source>
        <dbReference type="ARBA" id="ARBA00022884"/>
    </source>
</evidence>
<feature type="compositionally biased region" description="Basic and acidic residues" evidence="3">
    <location>
        <begin position="24"/>
        <end position="106"/>
    </location>
</feature>
<dbReference type="InParanoid" id="A0A2P6NRW4"/>
<evidence type="ECO:0000313" key="6">
    <source>
        <dbReference type="Proteomes" id="UP000241769"/>
    </source>
</evidence>
<feature type="compositionally biased region" description="Basic and acidic residues" evidence="3">
    <location>
        <begin position="1"/>
        <end position="16"/>
    </location>
</feature>
<evidence type="ECO:0000313" key="5">
    <source>
        <dbReference type="EMBL" id="PRP86618.1"/>
    </source>
</evidence>
<feature type="region of interest" description="Disordered" evidence="3">
    <location>
        <begin position="1"/>
        <end position="204"/>
    </location>
</feature>
<keyword evidence="1 2" id="KW-0694">RNA-binding</keyword>
<feature type="compositionally biased region" description="Basic residues" evidence="3">
    <location>
        <begin position="383"/>
        <end position="393"/>
    </location>
</feature>
<dbReference type="EMBL" id="MDYQ01000028">
    <property type="protein sequence ID" value="PRP86618.1"/>
    <property type="molecule type" value="Genomic_DNA"/>
</dbReference>
<protein>
    <recommendedName>
        <fullName evidence="4">RRM domain-containing protein</fullName>
    </recommendedName>
</protein>
<dbReference type="InterPro" id="IPR050886">
    <property type="entry name" value="RNA-binding_reg"/>
</dbReference>
<dbReference type="PANTHER" id="PTHR48024">
    <property type="entry name" value="GEO13361P1-RELATED"/>
    <property type="match status" value="1"/>
</dbReference>